<dbReference type="EMBL" id="SACT01000004">
    <property type="protein sequence ID" value="RVT50772.1"/>
    <property type="molecule type" value="Genomic_DNA"/>
</dbReference>
<dbReference type="Pfam" id="PF04976">
    <property type="entry name" value="DmsC"/>
    <property type="match status" value="1"/>
</dbReference>
<dbReference type="GO" id="GO:0005886">
    <property type="term" value="C:plasma membrane"/>
    <property type="evidence" value="ECO:0007669"/>
    <property type="project" value="TreeGrafter"/>
</dbReference>
<sequence length="311" mass="32580">MRPAWSMIFFTTLAGAAQGLMLGLVALDAAVALGLLPAPKGPLFVTGAVVVLVLGAAGLVAATFHLGRPKRAWRAASQWRTSWLSREVIVLPAFLATTLAWGVAQWQGGTTFWLGLLAALLALALYLCTGMIYAAVGVIREWASPLTPLNFTLLGLASGLTLGAALVAFHAPALLPWAAGAAAVATVLGAITRGASTWRNATLAPRSTVQSALGIRHPRIVQSSQGTLGGSFGTREFSHGAAPDLLPRLRWGVAVAAFVLPVIVLATQGGRLPGVLLAALALLQWAGLLGERWLFFAEGRHPQNLYYQRMG</sequence>
<dbReference type="GO" id="GO:0009390">
    <property type="term" value="C:dimethyl sulfoxide reductase complex"/>
    <property type="evidence" value="ECO:0007669"/>
    <property type="project" value="TreeGrafter"/>
</dbReference>
<keyword evidence="1" id="KW-1133">Transmembrane helix</keyword>
<dbReference type="PANTHER" id="PTHR38095:SF1">
    <property type="entry name" value="ANAEROBIC DIMETHYL SULFOXIDE REDUCTASE CHAIN YNFH"/>
    <property type="match status" value="1"/>
</dbReference>
<feature type="transmembrane region" description="Helical" evidence="1">
    <location>
        <begin position="177"/>
        <end position="196"/>
    </location>
</feature>
<reference evidence="2 3" key="1">
    <citation type="submission" date="2019-01" db="EMBL/GenBank/DDBJ databases">
        <authorList>
            <person name="Chen W.-M."/>
        </authorList>
    </citation>
    <scope>NUCLEOTIDE SEQUENCE [LARGE SCALE GENOMIC DNA]</scope>
    <source>
        <strain evidence="2 3">ICH-3</strain>
    </source>
</reference>
<feature type="transmembrane region" description="Helical" evidence="1">
    <location>
        <begin position="88"/>
        <end position="106"/>
    </location>
</feature>
<feature type="transmembrane region" description="Helical" evidence="1">
    <location>
        <begin position="112"/>
        <end position="139"/>
    </location>
</feature>
<proteinExistence type="predicted"/>
<name>A0A3S2TLF1_9BURK</name>
<organism evidence="2 3">
    <name type="scientific">Rubrivivax albus</name>
    <dbReference type="NCBI Taxonomy" id="2499835"/>
    <lineage>
        <taxon>Bacteria</taxon>
        <taxon>Pseudomonadati</taxon>
        <taxon>Pseudomonadota</taxon>
        <taxon>Betaproteobacteria</taxon>
        <taxon>Burkholderiales</taxon>
        <taxon>Sphaerotilaceae</taxon>
        <taxon>Rubrivivax</taxon>
    </lineage>
</organism>
<dbReference type="RefSeq" id="WP_128198798.1">
    <property type="nucleotide sequence ID" value="NZ_SACT01000004.1"/>
</dbReference>
<feature type="transmembrane region" description="Helical" evidence="1">
    <location>
        <begin position="44"/>
        <end position="67"/>
    </location>
</feature>
<keyword evidence="1" id="KW-0812">Transmembrane</keyword>
<keyword evidence="3" id="KW-1185">Reference proteome</keyword>
<comment type="caution">
    <text evidence="2">The sequence shown here is derived from an EMBL/GenBank/DDBJ whole genome shotgun (WGS) entry which is preliminary data.</text>
</comment>
<dbReference type="GO" id="GO:0009389">
    <property type="term" value="F:dimethyl sulfoxide reductase activity"/>
    <property type="evidence" value="ECO:0007669"/>
    <property type="project" value="TreeGrafter"/>
</dbReference>
<evidence type="ECO:0000256" key="1">
    <source>
        <dbReference type="SAM" id="Phobius"/>
    </source>
</evidence>
<feature type="transmembrane region" description="Helical" evidence="1">
    <location>
        <begin position="272"/>
        <end position="290"/>
    </location>
</feature>
<gene>
    <name evidence="2" type="ORF">ENE75_13210</name>
</gene>
<feature type="transmembrane region" description="Helical" evidence="1">
    <location>
        <begin position="249"/>
        <end position="266"/>
    </location>
</feature>
<feature type="transmembrane region" description="Helical" evidence="1">
    <location>
        <begin position="151"/>
        <end position="171"/>
    </location>
</feature>
<evidence type="ECO:0000313" key="3">
    <source>
        <dbReference type="Proteomes" id="UP000288178"/>
    </source>
</evidence>
<dbReference type="Proteomes" id="UP000288178">
    <property type="component" value="Unassembled WGS sequence"/>
</dbReference>
<dbReference type="OrthoDB" id="5520897at2"/>
<evidence type="ECO:0000313" key="2">
    <source>
        <dbReference type="EMBL" id="RVT50772.1"/>
    </source>
</evidence>
<keyword evidence="1" id="KW-0472">Membrane</keyword>
<dbReference type="AlphaFoldDB" id="A0A3S2TLF1"/>
<dbReference type="InterPro" id="IPR007059">
    <property type="entry name" value="DmsC"/>
</dbReference>
<accession>A0A3S2TLF1</accession>
<dbReference type="PANTHER" id="PTHR38095">
    <property type="entry name" value="ANAEROBIC DIMETHYL SULFOXIDE REDUCTASE CHAIN YNFH"/>
    <property type="match status" value="1"/>
</dbReference>
<dbReference type="GO" id="GO:0019645">
    <property type="term" value="P:anaerobic electron transport chain"/>
    <property type="evidence" value="ECO:0007669"/>
    <property type="project" value="InterPro"/>
</dbReference>
<protein>
    <submittedName>
        <fullName evidence="2">DMSO reductase</fullName>
    </submittedName>
</protein>